<comment type="caution">
    <text evidence="1">The sequence shown here is derived from an EMBL/GenBank/DDBJ whole genome shotgun (WGS) entry which is preliminary data.</text>
</comment>
<organism evidence="1 2">
    <name type="scientific">Fasciola hepatica</name>
    <name type="common">Liver fluke</name>
    <dbReference type="NCBI Taxonomy" id="6192"/>
    <lineage>
        <taxon>Eukaryota</taxon>
        <taxon>Metazoa</taxon>
        <taxon>Spiralia</taxon>
        <taxon>Lophotrochozoa</taxon>
        <taxon>Platyhelminthes</taxon>
        <taxon>Trematoda</taxon>
        <taxon>Digenea</taxon>
        <taxon>Plagiorchiida</taxon>
        <taxon>Echinostomata</taxon>
        <taxon>Echinostomatoidea</taxon>
        <taxon>Fasciolidae</taxon>
        <taxon>Fasciola</taxon>
    </lineage>
</organism>
<name>A0A4E0R7P6_FASHE</name>
<dbReference type="EMBL" id="JXXN02002413">
    <property type="protein sequence ID" value="THD22975.1"/>
    <property type="molecule type" value="Genomic_DNA"/>
</dbReference>
<sequence length="144" mass="16800">MAALLRHRNGISCRTRNRQNRMRSCFLGTTQPNEATVHRISERIIPALLELQFYQREIRRLKNLQRDRELRTRATDHGLIGTPVHCSCIQEKASSTNLVPYARRRPRIRCDCVGCCRRPNCCQNYPQCTSLRRGGIQTDKFVFV</sequence>
<evidence type="ECO:0000313" key="1">
    <source>
        <dbReference type="EMBL" id="THD22975.1"/>
    </source>
</evidence>
<reference evidence="1" key="1">
    <citation type="submission" date="2019-03" db="EMBL/GenBank/DDBJ databases">
        <title>Improved annotation for the trematode Fasciola hepatica.</title>
        <authorList>
            <person name="Choi Y.-J."/>
            <person name="Martin J."/>
            <person name="Mitreva M."/>
        </authorList>
    </citation>
    <scope>NUCLEOTIDE SEQUENCE [LARGE SCALE GENOMIC DNA]</scope>
</reference>
<gene>
    <name evidence="1" type="ORF">D915_006430</name>
</gene>
<dbReference type="Proteomes" id="UP000230066">
    <property type="component" value="Unassembled WGS sequence"/>
</dbReference>
<dbReference type="AlphaFoldDB" id="A0A4E0R7P6"/>
<accession>A0A4E0R7P6</accession>
<protein>
    <submittedName>
        <fullName evidence="1">Uncharacterized protein</fullName>
    </submittedName>
</protein>
<evidence type="ECO:0000313" key="2">
    <source>
        <dbReference type="Proteomes" id="UP000230066"/>
    </source>
</evidence>
<proteinExistence type="predicted"/>
<keyword evidence="2" id="KW-1185">Reference proteome</keyword>